<dbReference type="HAMAP" id="MF_00101">
    <property type="entry name" value="AcpS"/>
    <property type="match status" value="1"/>
</dbReference>
<evidence type="ECO:0000256" key="5">
    <source>
        <dbReference type="ARBA" id="ARBA00022842"/>
    </source>
</evidence>
<comment type="subcellular location">
    <subcellularLocation>
        <location evidence="8">Cytoplasm</location>
    </subcellularLocation>
</comment>
<dbReference type="NCBIfam" id="TIGR00556">
    <property type="entry name" value="pantethn_trn"/>
    <property type="match status" value="1"/>
</dbReference>
<dbReference type="InterPro" id="IPR037143">
    <property type="entry name" value="4-PPantetheinyl_Trfase_dom_sf"/>
</dbReference>
<dbReference type="EC" id="2.7.8.7" evidence="8"/>
<evidence type="ECO:0000256" key="4">
    <source>
        <dbReference type="ARBA" id="ARBA00022832"/>
    </source>
</evidence>
<dbReference type="EMBL" id="JAFVMG010000001">
    <property type="protein sequence ID" value="MBO1326970.1"/>
    <property type="molecule type" value="Genomic_DNA"/>
</dbReference>
<name>A0ABS3LIY9_9PROT</name>
<keyword evidence="5 8" id="KW-0460">Magnesium</keyword>
<accession>A0ABS3LIY9</accession>
<dbReference type="InterPro" id="IPR008278">
    <property type="entry name" value="4-PPantetheinyl_Trfase_dom"/>
</dbReference>
<organism evidence="10 11">
    <name type="scientific">Acetobacter suratthaniensis</name>
    <dbReference type="NCBI Taxonomy" id="1502841"/>
    <lineage>
        <taxon>Bacteria</taxon>
        <taxon>Pseudomonadati</taxon>
        <taxon>Pseudomonadota</taxon>
        <taxon>Alphaproteobacteria</taxon>
        <taxon>Acetobacterales</taxon>
        <taxon>Acetobacteraceae</taxon>
        <taxon>Acetobacter</taxon>
    </lineage>
</organism>
<evidence type="ECO:0000313" key="11">
    <source>
        <dbReference type="Proteomes" id="UP000664399"/>
    </source>
</evidence>
<dbReference type="GO" id="GO:0008897">
    <property type="term" value="F:holo-[acyl-carrier-protein] synthase activity"/>
    <property type="evidence" value="ECO:0007669"/>
    <property type="project" value="UniProtKB-EC"/>
</dbReference>
<keyword evidence="1 8" id="KW-0444">Lipid biosynthesis</keyword>
<comment type="catalytic activity">
    <reaction evidence="8">
        <text>apo-[ACP] + CoA = holo-[ACP] + adenosine 3',5'-bisphosphate + H(+)</text>
        <dbReference type="Rhea" id="RHEA:12068"/>
        <dbReference type="Rhea" id="RHEA-COMP:9685"/>
        <dbReference type="Rhea" id="RHEA-COMP:9690"/>
        <dbReference type="ChEBI" id="CHEBI:15378"/>
        <dbReference type="ChEBI" id="CHEBI:29999"/>
        <dbReference type="ChEBI" id="CHEBI:57287"/>
        <dbReference type="ChEBI" id="CHEBI:58343"/>
        <dbReference type="ChEBI" id="CHEBI:64479"/>
        <dbReference type="EC" id="2.7.8.7"/>
    </reaction>
</comment>
<feature type="domain" description="4'-phosphopantetheinyl transferase" evidence="9">
    <location>
        <begin position="5"/>
        <end position="96"/>
    </location>
</feature>
<evidence type="ECO:0000256" key="6">
    <source>
        <dbReference type="ARBA" id="ARBA00023098"/>
    </source>
</evidence>
<keyword evidence="2 8" id="KW-0808">Transferase</keyword>
<dbReference type="Gene3D" id="3.90.470.20">
    <property type="entry name" value="4'-phosphopantetheinyl transferase domain"/>
    <property type="match status" value="1"/>
</dbReference>
<dbReference type="NCBIfam" id="TIGR00516">
    <property type="entry name" value="acpS"/>
    <property type="match status" value="1"/>
</dbReference>
<feature type="binding site" evidence="8">
    <location>
        <position position="60"/>
    </location>
    <ligand>
        <name>Mg(2+)</name>
        <dbReference type="ChEBI" id="CHEBI:18420"/>
    </ligand>
</feature>
<evidence type="ECO:0000256" key="7">
    <source>
        <dbReference type="ARBA" id="ARBA00023160"/>
    </source>
</evidence>
<gene>
    <name evidence="8" type="primary">acpS</name>
    <name evidence="10" type="ORF">J2D75_00585</name>
</gene>
<evidence type="ECO:0000256" key="2">
    <source>
        <dbReference type="ARBA" id="ARBA00022679"/>
    </source>
</evidence>
<dbReference type="InterPro" id="IPR002582">
    <property type="entry name" value="ACPS"/>
</dbReference>
<comment type="similarity">
    <text evidence="8">Belongs to the P-Pant transferase superfamily. AcpS family.</text>
</comment>
<keyword evidence="4 8" id="KW-0276">Fatty acid metabolism</keyword>
<comment type="caution">
    <text evidence="10">The sequence shown here is derived from an EMBL/GenBank/DDBJ whole genome shotgun (WGS) entry which is preliminary data.</text>
</comment>
<evidence type="ECO:0000256" key="8">
    <source>
        <dbReference type="HAMAP-Rule" id="MF_00101"/>
    </source>
</evidence>
<evidence type="ECO:0000313" key="10">
    <source>
        <dbReference type="EMBL" id="MBO1326970.1"/>
    </source>
</evidence>
<reference evidence="10 11" key="1">
    <citation type="submission" date="2021-03" db="EMBL/GenBank/DDBJ databases">
        <title>The complete genome sequence of Acetobacter suratthaniensis TBRC 1719.</title>
        <authorList>
            <person name="Charoenyingcharoen P."/>
            <person name="Yukphan P."/>
        </authorList>
    </citation>
    <scope>NUCLEOTIDE SEQUENCE [LARGE SCALE GENOMIC DNA]</scope>
    <source>
        <strain evidence="10 11">TBRC 1719</strain>
    </source>
</reference>
<keyword evidence="8" id="KW-0963">Cytoplasm</keyword>
<dbReference type="Proteomes" id="UP000664399">
    <property type="component" value="Unassembled WGS sequence"/>
</dbReference>
<dbReference type="RefSeq" id="WP_207851775.1">
    <property type="nucleotide sequence ID" value="NZ_JAFVMG010000001.1"/>
</dbReference>
<comment type="cofactor">
    <cofactor evidence="8">
        <name>Mg(2+)</name>
        <dbReference type="ChEBI" id="CHEBI:18420"/>
    </cofactor>
</comment>
<proteinExistence type="inferred from homology"/>
<comment type="function">
    <text evidence="8">Transfers the 4'-phosphopantetheine moiety from coenzyme A to a Ser of acyl-carrier-protein.</text>
</comment>
<evidence type="ECO:0000256" key="1">
    <source>
        <dbReference type="ARBA" id="ARBA00022516"/>
    </source>
</evidence>
<protein>
    <recommendedName>
        <fullName evidence="8">Holo-[acyl-carrier-protein] synthase</fullName>
        <shortName evidence="8">Holo-ACP synthase</shortName>
        <ecNumber evidence="8">2.7.8.7</ecNumber>
    </recommendedName>
    <alternativeName>
        <fullName evidence="8">4'-phosphopantetheinyl transferase AcpS</fullName>
    </alternativeName>
</protein>
<keyword evidence="11" id="KW-1185">Reference proteome</keyword>
<keyword evidence="7 8" id="KW-0275">Fatty acid biosynthesis</keyword>
<sequence>MSLIAVGVDLCDMRRIERMLARFDQRFMERVFTPQERAWAEKRCGQARIGTYAKRWAAKEACAKALGTGFAQGVTHAQIGVENLPGGQPVLCLSGVAAQRLAQITPPGSTARLALSLTDEVPYAFAQVFISAVPG</sequence>
<keyword evidence="3 8" id="KW-0479">Metal-binding</keyword>
<feature type="binding site" evidence="8">
    <location>
        <position position="9"/>
    </location>
    <ligand>
        <name>Mg(2+)</name>
        <dbReference type="ChEBI" id="CHEBI:18420"/>
    </ligand>
</feature>
<dbReference type="InterPro" id="IPR004568">
    <property type="entry name" value="Ppantetheine-prot_Trfase_dom"/>
</dbReference>
<keyword evidence="6 8" id="KW-0443">Lipid metabolism</keyword>
<evidence type="ECO:0000259" key="9">
    <source>
        <dbReference type="Pfam" id="PF01648"/>
    </source>
</evidence>
<dbReference type="SUPFAM" id="SSF56214">
    <property type="entry name" value="4'-phosphopantetheinyl transferase"/>
    <property type="match status" value="1"/>
</dbReference>
<evidence type="ECO:0000256" key="3">
    <source>
        <dbReference type="ARBA" id="ARBA00022723"/>
    </source>
</evidence>
<dbReference type="Pfam" id="PF01648">
    <property type="entry name" value="ACPS"/>
    <property type="match status" value="1"/>
</dbReference>